<accession>A0A919TU47</accession>
<feature type="transmembrane region" description="Helical" evidence="6">
    <location>
        <begin position="135"/>
        <end position="153"/>
    </location>
</feature>
<keyword evidence="5 6" id="KW-0472">Membrane</keyword>
<dbReference type="PANTHER" id="PTHR10057:SF0">
    <property type="entry name" value="TRANSLOCATOR PROTEIN"/>
    <property type="match status" value="1"/>
</dbReference>
<feature type="transmembrane region" description="Helical" evidence="6">
    <location>
        <begin position="46"/>
        <end position="67"/>
    </location>
</feature>
<dbReference type="CDD" id="cd15904">
    <property type="entry name" value="TSPO_MBR"/>
    <property type="match status" value="1"/>
</dbReference>
<dbReference type="RefSeq" id="WP_203809023.1">
    <property type="nucleotide sequence ID" value="NZ_BOMY01000033.1"/>
</dbReference>
<keyword evidence="4 6" id="KW-1133">Transmembrane helix</keyword>
<keyword evidence="7" id="KW-0732">Signal</keyword>
<evidence type="ECO:0000256" key="2">
    <source>
        <dbReference type="ARBA" id="ARBA00007524"/>
    </source>
</evidence>
<evidence type="ECO:0000256" key="1">
    <source>
        <dbReference type="ARBA" id="ARBA00004141"/>
    </source>
</evidence>
<reference evidence="8" key="1">
    <citation type="submission" date="2021-01" db="EMBL/GenBank/DDBJ databases">
        <title>Whole genome shotgun sequence of Actinoplanes tereljensis NBRC 105297.</title>
        <authorList>
            <person name="Komaki H."/>
            <person name="Tamura T."/>
        </authorList>
    </citation>
    <scope>NUCLEOTIDE SEQUENCE</scope>
    <source>
        <strain evidence="8">NBRC 105297</strain>
    </source>
</reference>
<dbReference type="InterPro" id="IPR038330">
    <property type="entry name" value="TspO/MBR-related_sf"/>
</dbReference>
<dbReference type="AlphaFoldDB" id="A0A919TU47"/>
<feature type="chain" id="PRO_5036896150" evidence="7">
    <location>
        <begin position="23"/>
        <end position="160"/>
    </location>
</feature>
<comment type="caution">
    <text evidence="8">The sequence shown here is derived from an EMBL/GenBank/DDBJ whole genome shotgun (WGS) entry which is preliminary data.</text>
</comment>
<proteinExistence type="inferred from homology"/>
<dbReference type="PANTHER" id="PTHR10057">
    <property type="entry name" value="PERIPHERAL-TYPE BENZODIAZEPINE RECEPTOR"/>
    <property type="match status" value="1"/>
</dbReference>
<organism evidence="8 9">
    <name type="scientific">Paractinoplanes tereljensis</name>
    <dbReference type="NCBI Taxonomy" id="571912"/>
    <lineage>
        <taxon>Bacteria</taxon>
        <taxon>Bacillati</taxon>
        <taxon>Actinomycetota</taxon>
        <taxon>Actinomycetes</taxon>
        <taxon>Micromonosporales</taxon>
        <taxon>Micromonosporaceae</taxon>
        <taxon>Paractinoplanes</taxon>
    </lineage>
</organism>
<evidence type="ECO:0000256" key="6">
    <source>
        <dbReference type="SAM" id="Phobius"/>
    </source>
</evidence>
<comment type="subcellular location">
    <subcellularLocation>
        <location evidence="1">Membrane</location>
        <topology evidence="1">Multi-pass membrane protein</topology>
    </subcellularLocation>
</comment>
<dbReference type="Proteomes" id="UP000623608">
    <property type="component" value="Unassembled WGS sequence"/>
</dbReference>
<feature type="signal peptide" evidence="7">
    <location>
        <begin position="1"/>
        <end position="22"/>
    </location>
</feature>
<dbReference type="Pfam" id="PF03073">
    <property type="entry name" value="TspO_MBR"/>
    <property type="match status" value="1"/>
</dbReference>
<protein>
    <submittedName>
        <fullName evidence="8">TspO and MBR</fullName>
    </submittedName>
</protein>
<dbReference type="EMBL" id="BOMY01000033">
    <property type="protein sequence ID" value="GIF21949.1"/>
    <property type="molecule type" value="Genomic_DNA"/>
</dbReference>
<feature type="transmembrane region" description="Helical" evidence="6">
    <location>
        <begin position="79"/>
        <end position="98"/>
    </location>
</feature>
<dbReference type="GO" id="GO:0033013">
    <property type="term" value="P:tetrapyrrole metabolic process"/>
    <property type="evidence" value="ECO:0007669"/>
    <property type="project" value="UniProtKB-ARBA"/>
</dbReference>
<gene>
    <name evidence="8" type="ORF">Ate02nite_46790</name>
</gene>
<comment type="similarity">
    <text evidence="2">Belongs to the TspO/BZRP family.</text>
</comment>
<dbReference type="GO" id="GO:0016020">
    <property type="term" value="C:membrane"/>
    <property type="evidence" value="ECO:0007669"/>
    <property type="project" value="UniProtKB-SubCell"/>
</dbReference>
<evidence type="ECO:0000256" key="4">
    <source>
        <dbReference type="ARBA" id="ARBA00022989"/>
    </source>
</evidence>
<keyword evidence="3 6" id="KW-0812">Transmembrane</keyword>
<dbReference type="Gene3D" id="1.20.1260.100">
    <property type="entry name" value="TspO/MBR protein"/>
    <property type="match status" value="1"/>
</dbReference>
<evidence type="ECO:0000256" key="5">
    <source>
        <dbReference type="ARBA" id="ARBA00023136"/>
    </source>
</evidence>
<evidence type="ECO:0000313" key="9">
    <source>
        <dbReference type="Proteomes" id="UP000623608"/>
    </source>
</evidence>
<evidence type="ECO:0000313" key="8">
    <source>
        <dbReference type="EMBL" id="GIF21949.1"/>
    </source>
</evidence>
<dbReference type="InterPro" id="IPR004307">
    <property type="entry name" value="TspO_MBR"/>
</dbReference>
<evidence type="ECO:0000256" key="3">
    <source>
        <dbReference type="ARBA" id="ARBA00022692"/>
    </source>
</evidence>
<dbReference type="FunFam" id="1.20.1260.100:FF:000001">
    <property type="entry name" value="translocator protein 2"/>
    <property type="match status" value="1"/>
</dbReference>
<sequence length="160" mass="17237">MSTRRWVTYAVAAGAVTATAVAGSTAVNTGTRWYRTLAKPSWQPPGWAFGAVWTPLYASIAWAGGHAVLRTRGPERRELITAFGVNLAANAGWNWLFFGRRSVLGGLAGTLALDASNLDLIRRTARHDPVAARALVPYAAWCLFATGLNAAIAQRNRGQW</sequence>
<name>A0A919TU47_9ACTN</name>
<evidence type="ECO:0000256" key="7">
    <source>
        <dbReference type="SAM" id="SignalP"/>
    </source>
</evidence>
<dbReference type="PIRSF" id="PIRSF005859">
    <property type="entry name" value="PBR"/>
    <property type="match status" value="1"/>
</dbReference>
<keyword evidence="9" id="KW-1185">Reference proteome</keyword>